<dbReference type="PANTHER" id="PTHR11328">
    <property type="entry name" value="MAJOR FACILITATOR SUPERFAMILY DOMAIN-CONTAINING PROTEIN"/>
    <property type="match status" value="1"/>
</dbReference>
<feature type="transmembrane region" description="Helical" evidence="2">
    <location>
        <begin position="110"/>
        <end position="132"/>
    </location>
</feature>
<keyword evidence="4" id="KW-1185">Reference proteome</keyword>
<gene>
    <name evidence="3" type="ORF">ACFSC0_16400</name>
</gene>
<organism evidence="3 4">
    <name type="scientific">Phenylobacterium terrae</name>
    <dbReference type="NCBI Taxonomy" id="2665495"/>
    <lineage>
        <taxon>Bacteria</taxon>
        <taxon>Pseudomonadati</taxon>
        <taxon>Pseudomonadota</taxon>
        <taxon>Alphaproteobacteria</taxon>
        <taxon>Caulobacterales</taxon>
        <taxon>Caulobacteraceae</taxon>
        <taxon>Phenylobacterium</taxon>
    </lineage>
</organism>
<feature type="transmembrane region" description="Helical" evidence="2">
    <location>
        <begin position="292"/>
        <end position="310"/>
    </location>
</feature>
<reference evidence="4" key="1">
    <citation type="journal article" date="2019" name="Int. J. Syst. Evol. Microbiol.">
        <title>The Global Catalogue of Microorganisms (GCM) 10K type strain sequencing project: providing services to taxonomists for standard genome sequencing and annotation.</title>
        <authorList>
            <consortium name="The Broad Institute Genomics Platform"/>
            <consortium name="The Broad Institute Genome Sequencing Center for Infectious Disease"/>
            <person name="Wu L."/>
            <person name="Ma J."/>
        </authorList>
    </citation>
    <scope>NUCLEOTIDE SEQUENCE [LARGE SCALE GENOMIC DNA]</scope>
    <source>
        <strain evidence="4">DFY28</strain>
    </source>
</reference>
<dbReference type="PANTHER" id="PTHR11328:SF24">
    <property type="entry name" value="MAJOR FACILITATOR SUPERFAMILY (MFS) PROFILE DOMAIN-CONTAINING PROTEIN"/>
    <property type="match status" value="1"/>
</dbReference>
<comment type="similarity">
    <text evidence="1">Belongs to the sodium:galactoside symporter (TC 2.A.2) family.</text>
</comment>
<dbReference type="Pfam" id="PF13347">
    <property type="entry name" value="MFS_2"/>
    <property type="match status" value="1"/>
</dbReference>
<comment type="caution">
    <text evidence="3">The sequence shown here is derived from an EMBL/GenBank/DDBJ whole genome shotgun (WGS) entry which is preliminary data.</text>
</comment>
<feature type="transmembrane region" description="Helical" evidence="2">
    <location>
        <begin position="399"/>
        <end position="421"/>
    </location>
</feature>
<feature type="transmembrane region" description="Helical" evidence="2">
    <location>
        <begin position="12"/>
        <end position="32"/>
    </location>
</feature>
<name>A0ABW4N8L2_9CAUL</name>
<feature type="transmembrane region" description="Helical" evidence="2">
    <location>
        <begin position="178"/>
        <end position="200"/>
    </location>
</feature>
<feature type="transmembrane region" description="Helical" evidence="2">
    <location>
        <begin position="81"/>
        <end position="98"/>
    </location>
</feature>
<dbReference type="Proteomes" id="UP001597237">
    <property type="component" value="Unassembled WGS sequence"/>
</dbReference>
<dbReference type="Gene3D" id="1.20.1250.20">
    <property type="entry name" value="MFS general substrate transporter like domains"/>
    <property type="match status" value="2"/>
</dbReference>
<feature type="transmembrane region" description="Helical" evidence="2">
    <location>
        <begin position="229"/>
        <end position="251"/>
    </location>
</feature>
<feature type="transmembrane region" description="Helical" evidence="2">
    <location>
        <begin position="44"/>
        <end position="69"/>
    </location>
</feature>
<sequence>MQSERRSSWTLAAIAGPCLPMAGLGLPLVVYLPEHYANELGLPLAAVGLAFMGVRLLDILFDPFIGGVMDRTRSRFGRFKLWFAIGTPIVMLATYMLFMARPRVGVGYLWLWLLVIYAGFSITTLAQLAWAAGLSPNYDQRSRIYAWWQGGNVVGIILVLTLAPLLSAVGVSGDAAGVAAMGWFILALMPLTVGLAIAAVPEQVVTHAPHKAGLGEYLALIRRPSVFKLLLADLFVGTGPAITGGLFFFYFERVKGFDHAAAGTLLLVYFIGGLIGAPIWTRMAFKTGKHRALAISGVFYAIVTGAVYFLPAGNYLGAAIMMFLIGLPYSAGAFLLRAMMADIADEEQLASGVDRTGLLFAILSGTVKIGSAAAIGITFVGLELIGFDARTGGGDQGLAGLQVMFLVLPILLALLASWIILSFPLTAEKHAEIRAALAERDLAEAAPEMGAEPKFAEEIHATVRPAE</sequence>
<keyword evidence="2" id="KW-0812">Transmembrane</keyword>
<dbReference type="RefSeq" id="WP_377281944.1">
    <property type="nucleotide sequence ID" value="NZ_JBHRSI010000005.1"/>
</dbReference>
<evidence type="ECO:0000256" key="1">
    <source>
        <dbReference type="ARBA" id="ARBA00009617"/>
    </source>
</evidence>
<evidence type="ECO:0000313" key="3">
    <source>
        <dbReference type="EMBL" id="MFD1784985.1"/>
    </source>
</evidence>
<dbReference type="InterPro" id="IPR039672">
    <property type="entry name" value="MFS_2"/>
</dbReference>
<feature type="transmembrane region" description="Helical" evidence="2">
    <location>
        <begin position="357"/>
        <end position="379"/>
    </location>
</feature>
<feature type="transmembrane region" description="Helical" evidence="2">
    <location>
        <begin position="257"/>
        <end position="280"/>
    </location>
</feature>
<feature type="transmembrane region" description="Helical" evidence="2">
    <location>
        <begin position="144"/>
        <end position="166"/>
    </location>
</feature>
<evidence type="ECO:0000313" key="4">
    <source>
        <dbReference type="Proteomes" id="UP001597237"/>
    </source>
</evidence>
<keyword evidence="2" id="KW-1133">Transmembrane helix</keyword>
<keyword evidence="2" id="KW-0472">Membrane</keyword>
<proteinExistence type="inferred from homology"/>
<accession>A0ABW4N8L2</accession>
<dbReference type="EMBL" id="JBHUEY010000006">
    <property type="protein sequence ID" value="MFD1784985.1"/>
    <property type="molecule type" value="Genomic_DNA"/>
</dbReference>
<dbReference type="InterPro" id="IPR036259">
    <property type="entry name" value="MFS_trans_sf"/>
</dbReference>
<feature type="transmembrane region" description="Helical" evidence="2">
    <location>
        <begin position="316"/>
        <end position="336"/>
    </location>
</feature>
<evidence type="ECO:0000256" key="2">
    <source>
        <dbReference type="SAM" id="Phobius"/>
    </source>
</evidence>
<dbReference type="SUPFAM" id="SSF103473">
    <property type="entry name" value="MFS general substrate transporter"/>
    <property type="match status" value="1"/>
</dbReference>
<protein>
    <submittedName>
        <fullName evidence="3">MFS transporter</fullName>
    </submittedName>
</protein>